<feature type="transmembrane region" description="Helical" evidence="8">
    <location>
        <begin position="21"/>
        <end position="46"/>
    </location>
</feature>
<dbReference type="InterPro" id="IPR009580">
    <property type="entry name" value="GPI_biosynthesis_protein_Pig-F"/>
</dbReference>
<keyword evidence="3" id="KW-0337">GPI-anchor biosynthesis</keyword>
<keyword evidence="7 8" id="KW-0472">Membrane</keyword>
<comment type="subcellular location">
    <subcellularLocation>
        <location evidence="1">Endoplasmic reticulum membrane</location>
        <topology evidence="1">Multi-pass membrane protein</topology>
    </subcellularLocation>
</comment>
<accession>A0A4Y7KA51</accession>
<organism evidence="9 10">
    <name type="scientific">Papaver somniferum</name>
    <name type="common">Opium poppy</name>
    <dbReference type="NCBI Taxonomy" id="3469"/>
    <lineage>
        <taxon>Eukaryota</taxon>
        <taxon>Viridiplantae</taxon>
        <taxon>Streptophyta</taxon>
        <taxon>Embryophyta</taxon>
        <taxon>Tracheophyta</taxon>
        <taxon>Spermatophyta</taxon>
        <taxon>Magnoliopsida</taxon>
        <taxon>Ranunculales</taxon>
        <taxon>Papaveraceae</taxon>
        <taxon>Papaveroideae</taxon>
        <taxon>Papaver</taxon>
    </lineage>
</organism>
<protein>
    <recommendedName>
        <fullName evidence="11">Glycosylphosphatidylinositol anchor biosynthesis protein 11</fullName>
    </recommendedName>
</protein>
<feature type="transmembrane region" description="Helical" evidence="8">
    <location>
        <begin position="96"/>
        <end position="116"/>
    </location>
</feature>
<evidence type="ECO:0000256" key="6">
    <source>
        <dbReference type="ARBA" id="ARBA00022989"/>
    </source>
</evidence>
<keyword evidence="5" id="KW-0256">Endoplasmic reticulum</keyword>
<comment type="pathway">
    <text evidence="2">Glycolipid biosynthesis; glycosylphosphatidylinositol-anchor biosynthesis.</text>
</comment>
<dbReference type="Proteomes" id="UP000316621">
    <property type="component" value="Chromosome 7"/>
</dbReference>
<keyword evidence="10" id="KW-1185">Reference proteome</keyword>
<dbReference type="Pfam" id="PF06699">
    <property type="entry name" value="PIG-F"/>
    <property type="match status" value="1"/>
</dbReference>
<dbReference type="GO" id="GO:0005789">
    <property type="term" value="C:endoplasmic reticulum membrane"/>
    <property type="evidence" value="ECO:0007669"/>
    <property type="project" value="UniProtKB-SubCell"/>
</dbReference>
<evidence type="ECO:0000256" key="1">
    <source>
        <dbReference type="ARBA" id="ARBA00004477"/>
    </source>
</evidence>
<evidence type="ECO:0008006" key="11">
    <source>
        <dbReference type="Google" id="ProtNLM"/>
    </source>
</evidence>
<evidence type="ECO:0000256" key="8">
    <source>
        <dbReference type="SAM" id="Phobius"/>
    </source>
</evidence>
<evidence type="ECO:0000256" key="4">
    <source>
        <dbReference type="ARBA" id="ARBA00022692"/>
    </source>
</evidence>
<keyword evidence="6 8" id="KW-1133">Transmembrane helix</keyword>
<evidence type="ECO:0000256" key="5">
    <source>
        <dbReference type="ARBA" id="ARBA00022824"/>
    </source>
</evidence>
<gene>
    <name evidence="9" type="ORF">C5167_032894</name>
</gene>
<dbReference type="GO" id="GO:0006506">
    <property type="term" value="P:GPI anchor biosynthetic process"/>
    <property type="evidence" value="ECO:0007669"/>
    <property type="project" value="UniProtKB-UniPathway"/>
</dbReference>
<dbReference type="AlphaFoldDB" id="A0A4Y7KA51"/>
<feature type="transmembrane region" description="Helical" evidence="8">
    <location>
        <begin position="58"/>
        <end position="76"/>
    </location>
</feature>
<feature type="transmembrane region" description="Helical" evidence="8">
    <location>
        <begin position="122"/>
        <end position="141"/>
    </location>
</feature>
<feature type="transmembrane region" description="Helical" evidence="8">
    <location>
        <begin position="161"/>
        <end position="180"/>
    </location>
</feature>
<evidence type="ECO:0000256" key="7">
    <source>
        <dbReference type="ARBA" id="ARBA00023136"/>
    </source>
</evidence>
<feature type="transmembrane region" description="Helical" evidence="8">
    <location>
        <begin position="200"/>
        <end position="220"/>
    </location>
</feature>
<dbReference type="OMA" id="CSWSKAV"/>
<dbReference type="EMBL" id="CM010721">
    <property type="protein sequence ID" value="RZC69757.1"/>
    <property type="molecule type" value="Genomic_DNA"/>
</dbReference>
<dbReference type="Gramene" id="RZC69757">
    <property type="protein sequence ID" value="RZC69757"/>
    <property type="gene ID" value="C5167_032894"/>
</dbReference>
<dbReference type="STRING" id="3469.A0A4Y7KA51"/>
<evidence type="ECO:0000256" key="3">
    <source>
        <dbReference type="ARBA" id="ARBA00022502"/>
    </source>
</evidence>
<evidence type="ECO:0000313" key="10">
    <source>
        <dbReference type="Proteomes" id="UP000316621"/>
    </source>
</evidence>
<keyword evidence="4 8" id="KW-0812">Transmembrane</keyword>
<sequence>MEKKTDTNQSIRGRHPNSVTVSASFLLHSSSVLGLAITYWVAQIFFSINLISNPTQTLILFWVVQSPILILLYSLLRQDPQQCSYWKAVGRGMIGLPIGALIMTFCGVMLGAPIGIQDLGKTINWALLMSLFTVVPTACVFGSSSKDWQRIFAHAEPGGVIDYIICIPSHAALLGAWFGAWPMPLDWERQWQDWPVCVSYGAVAGYFIGIVVSLGFALVLGETRELVKEE</sequence>
<proteinExistence type="predicted"/>
<evidence type="ECO:0000313" key="9">
    <source>
        <dbReference type="EMBL" id="RZC69757.1"/>
    </source>
</evidence>
<reference evidence="9 10" key="1">
    <citation type="journal article" date="2018" name="Science">
        <title>The opium poppy genome and morphinan production.</title>
        <authorList>
            <person name="Guo L."/>
            <person name="Winzer T."/>
            <person name="Yang X."/>
            <person name="Li Y."/>
            <person name="Ning Z."/>
            <person name="He Z."/>
            <person name="Teodor R."/>
            <person name="Lu Y."/>
            <person name="Bowser T.A."/>
            <person name="Graham I.A."/>
            <person name="Ye K."/>
        </authorList>
    </citation>
    <scope>NUCLEOTIDE SEQUENCE [LARGE SCALE GENOMIC DNA]</scope>
    <source>
        <strain evidence="10">cv. HN1</strain>
        <tissue evidence="9">Leaves</tissue>
    </source>
</reference>
<name>A0A4Y7KA51_PAPSO</name>
<evidence type="ECO:0000256" key="2">
    <source>
        <dbReference type="ARBA" id="ARBA00004687"/>
    </source>
</evidence>
<dbReference type="OrthoDB" id="17366at2759"/>
<dbReference type="UniPathway" id="UPA00196"/>